<feature type="transmembrane region" description="Helical" evidence="2">
    <location>
        <begin position="126"/>
        <end position="147"/>
    </location>
</feature>
<evidence type="ECO:0000313" key="4">
    <source>
        <dbReference type="EMBL" id="KAK4802838.1"/>
    </source>
</evidence>
<comment type="subcellular location">
    <subcellularLocation>
        <location evidence="1">Membrane</location>
        <topology evidence="1">Multi-pass membrane protein</topology>
    </subcellularLocation>
</comment>
<dbReference type="InterPro" id="IPR025564">
    <property type="entry name" value="CAAD_dom"/>
</dbReference>
<protein>
    <recommendedName>
        <fullName evidence="3">Cyanobacterial aminoacyl-tRNA synthetase CAAD domain-containing protein</fullName>
    </recommendedName>
</protein>
<dbReference type="AlphaFoldDB" id="A0AAN7N2K9"/>
<keyword evidence="2" id="KW-1133">Transmembrane helix</keyword>
<name>A0AAN7N2K9_TRANT</name>
<evidence type="ECO:0000256" key="1">
    <source>
        <dbReference type="ARBA" id="ARBA00004141"/>
    </source>
</evidence>
<sequence length="202" mass="22272">MVLISNTLLTPISIPSRGLSLQRKHATCSRPPPDLGPSDVRRIFHRQPLRATTSEDASGGVDLYFDEGKESVNAVEVEVQGKAIAVQSSFAESFSSAASEPPPTDQQEQSFVLMDNVDLKFDSEDILPIVLFGSGALVALWLASAVVVRIDTIPVLPRLLEAVGVGYTVWFTWRYLIFKKNREEMINKISEIKQQVLGSKDD</sequence>
<dbReference type="Proteomes" id="UP001346149">
    <property type="component" value="Unassembled WGS sequence"/>
</dbReference>
<dbReference type="InterPro" id="IPR033344">
    <property type="entry name" value="CURT1"/>
</dbReference>
<dbReference type="PANTHER" id="PTHR33222:SF2">
    <property type="entry name" value="PROTEIN CURVATURE THYLAKOID 1D, CHLOROPLASTIC"/>
    <property type="match status" value="1"/>
</dbReference>
<keyword evidence="2" id="KW-0472">Membrane</keyword>
<organism evidence="4 5">
    <name type="scientific">Trapa natans</name>
    <name type="common">Water chestnut</name>
    <dbReference type="NCBI Taxonomy" id="22666"/>
    <lineage>
        <taxon>Eukaryota</taxon>
        <taxon>Viridiplantae</taxon>
        <taxon>Streptophyta</taxon>
        <taxon>Embryophyta</taxon>
        <taxon>Tracheophyta</taxon>
        <taxon>Spermatophyta</taxon>
        <taxon>Magnoliopsida</taxon>
        <taxon>eudicotyledons</taxon>
        <taxon>Gunneridae</taxon>
        <taxon>Pentapetalae</taxon>
        <taxon>rosids</taxon>
        <taxon>malvids</taxon>
        <taxon>Myrtales</taxon>
        <taxon>Lythraceae</taxon>
        <taxon>Trapa</taxon>
    </lineage>
</organism>
<evidence type="ECO:0000256" key="2">
    <source>
        <dbReference type="SAM" id="Phobius"/>
    </source>
</evidence>
<proteinExistence type="predicted"/>
<dbReference type="PANTHER" id="PTHR33222">
    <property type="match status" value="1"/>
</dbReference>
<evidence type="ECO:0000313" key="5">
    <source>
        <dbReference type="Proteomes" id="UP001346149"/>
    </source>
</evidence>
<feature type="domain" description="Cyanobacterial aminoacyl-tRNA synthetase CAAD" evidence="3">
    <location>
        <begin position="123"/>
        <end position="198"/>
    </location>
</feature>
<comment type="caution">
    <text evidence="4">The sequence shown here is derived from an EMBL/GenBank/DDBJ whole genome shotgun (WGS) entry which is preliminary data.</text>
</comment>
<keyword evidence="5" id="KW-1185">Reference proteome</keyword>
<reference evidence="4 5" key="1">
    <citation type="journal article" date="2023" name="Hortic Res">
        <title>Pangenome of water caltrop reveals structural variations and asymmetric subgenome divergence after allopolyploidization.</title>
        <authorList>
            <person name="Zhang X."/>
            <person name="Chen Y."/>
            <person name="Wang L."/>
            <person name="Yuan Y."/>
            <person name="Fang M."/>
            <person name="Shi L."/>
            <person name="Lu R."/>
            <person name="Comes H.P."/>
            <person name="Ma Y."/>
            <person name="Chen Y."/>
            <person name="Huang G."/>
            <person name="Zhou Y."/>
            <person name="Zheng Z."/>
            <person name="Qiu Y."/>
        </authorList>
    </citation>
    <scope>NUCLEOTIDE SEQUENCE [LARGE SCALE GENOMIC DNA]</scope>
    <source>
        <strain evidence="4">F231</strain>
    </source>
</reference>
<feature type="transmembrane region" description="Helical" evidence="2">
    <location>
        <begin position="159"/>
        <end position="178"/>
    </location>
</feature>
<dbReference type="EMBL" id="JAXQNO010000002">
    <property type="protein sequence ID" value="KAK4802838.1"/>
    <property type="molecule type" value="Genomic_DNA"/>
</dbReference>
<dbReference type="GO" id="GO:0009535">
    <property type="term" value="C:chloroplast thylakoid membrane"/>
    <property type="evidence" value="ECO:0007669"/>
    <property type="project" value="TreeGrafter"/>
</dbReference>
<gene>
    <name evidence="4" type="ORF">SAY86_001041</name>
</gene>
<dbReference type="Pfam" id="PF14159">
    <property type="entry name" value="CAAD"/>
    <property type="match status" value="1"/>
</dbReference>
<evidence type="ECO:0000259" key="3">
    <source>
        <dbReference type="Pfam" id="PF14159"/>
    </source>
</evidence>
<keyword evidence="2" id="KW-0812">Transmembrane</keyword>
<accession>A0AAN7N2K9</accession>